<protein>
    <submittedName>
        <fullName evidence="1">Uncharacterized protein</fullName>
    </submittedName>
</protein>
<reference evidence="2" key="1">
    <citation type="journal article" date="2019" name="Int. J. Syst. Evol. Microbiol.">
        <title>The Global Catalogue of Microorganisms (GCM) 10K type strain sequencing project: providing services to taxonomists for standard genome sequencing and annotation.</title>
        <authorList>
            <consortium name="The Broad Institute Genomics Platform"/>
            <consortium name="The Broad Institute Genome Sequencing Center for Infectious Disease"/>
            <person name="Wu L."/>
            <person name="Ma J."/>
        </authorList>
    </citation>
    <scope>NUCLEOTIDE SEQUENCE [LARGE SCALE GENOMIC DNA]</scope>
    <source>
        <strain evidence="2">CGMCC 4.1641</strain>
    </source>
</reference>
<keyword evidence="2" id="KW-1185">Reference proteome</keyword>
<gene>
    <name evidence="1" type="ORF">ACFPP6_30490</name>
</gene>
<dbReference type="Proteomes" id="UP001596222">
    <property type="component" value="Unassembled WGS sequence"/>
</dbReference>
<comment type="caution">
    <text evidence="1">The sequence shown here is derived from an EMBL/GenBank/DDBJ whole genome shotgun (WGS) entry which is preliminary data.</text>
</comment>
<dbReference type="EMBL" id="JBHSKJ010000022">
    <property type="protein sequence ID" value="MFC5149002.1"/>
    <property type="molecule type" value="Genomic_DNA"/>
</dbReference>
<accession>A0ABW0A6D2</accession>
<proteinExistence type="predicted"/>
<name>A0ABW0A6D2_9ACTN</name>
<dbReference type="RefSeq" id="WP_382049296.1">
    <property type="nucleotide sequence ID" value="NZ_JBHSKJ010000022.1"/>
</dbReference>
<evidence type="ECO:0000313" key="1">
    <source>
        <dbReference type="EMBL" id="MFC5149002.1"/>
    </source>
</evidence>
<evidence type="ECO:0000313" key="2">
    <source>
        <dbReference type="Proteomes" id="UP001596222"/>
    </source>
</evidence>
<sequence length="288" mass="31557">MNRDWADLARDLRAADHVASWSENHPELGGACTPQGVIDRLAGLQRAGDWLTHDAVMRVLVQRAAAGGFDGDLAWRIAMRVLLPKVILMTRTQLRDGVEFDEILATMLSALCEVVRTYPLERRPRALFANLSMDTLSLAQHILAADFDDRAKLREIAHGMVPLAADSATSALLLGEAPDPYEQVRLAELLVRAVELDLVSAEEPELTDGAARTELLALVSWAVDIQALSPVEAQRITEYHLSASDVPDRAHRTTRAMGAEGARLRQRASRATRSLRQADTVNAYLAAA</sequence>
<organism evidence="1 2">
    <name type="scientific">Streptomyces aureoversilis</name>
    <dbReference type="NCBI Taxonomy" id="67277"/>
    <lineage>
        <taxon>Bacteria</taxon>
        <taxon>Bacillati</taxon>
        <taxon>Actinomycetota</taxon>
        <taxon>Actinomycetes</taxon>
        <taxon>Kitasatosporales</taxon>
        <taxon>Streptomycetaceae</taxon>
        <taxon>Streptomyces</taxon>
    </lineage>
</organism>